<protein>
    <submittedName>
        <fullName evidence="1">Uncharacterized protein</fullName>
    </submittedName>
</protein>
<dbReference type="RefSeq" id="WP_128565252.1">
    <property type="nucleotide sequence ID" value="NZ_BPQH01000028.1"/>
</dbReference>
<keyword evidence="2" id="KW-1185">Reference proteome</keyword>
<reference evidence="1" key="1">
    <citation type="journal article" date="2021" name="Front. Microbiol.">
        <title>Comprehensive Comparative Genomics and Phenotyping of Methylobacterium Species.</title>
        <authorList>
            <person name="Alessa O."/>
            <person name="Ogura Y."/>
            <person name="Fujitani Y."/>
            <person name="Takami H."/>
            <person name="Hayashi T."/>
            <person name="Sahin N."/>
            <person name="Tani A."/>
        </authorList>
    </citation>
    <scope>NUCLEOTIDE SEQUENCE</scope>
    <source>
        <strain evidence="1">KCTC 52305</strain>
    </source>
</reference>
<dbReference type="EMBL" id="BPQH01000028">
    <property type="protein sequence ID" value="GJD53319.1"/>
    <property type="molecule type" value="Genomic_DNA"/>
</dbReference>
<gene>
    <name evidence="1" type="ORF">OPKNFCMD_6094</name>
</gene>
<reference evidence="1" key="2">
    <citation type="submission" date="2021-08" db="EMBL/GenBank/DDBJ databases">
        <authorList>
            <person name="Tani A."/>
            <person name="Ola A."/>
            <person name="Ogura Y."/>
            <person name="Katsura K."/>
            <person name="Hayashi T."/>
        </authorList>
    </citation>
    <scope>NUCLEOTIDE SEQUENCE</scope>
    <source>
        <strain evidence="1">KCTC 52305</strain>
    </source>
</reference>
<proteinExistence type="predicted"/>
<accession>A0ABQ4R865</accession>
<dbReference type="Proteomes" id="UP001055167">
    <property type="component" value="Unassembled WGS sequence"/>
</dbReference>
<evidence type="ECO:0000313" key="1">
    <source>
        <dbReference type="EMBL" id="GJD53319.1"/>
    </source>
</evidence>
<name>A0ABQ4R865_9HYPH</name>
<organism evidence="1 2">
    <name type="scientific">Methylobacterium crusticola</name>
    <dbReference type="NCBI Taxonomy" id="1697972"/>
    <lineage>
        <taxon>Bacteria</taxon>
        <taxon>Pseudomonadati</taxon>
        <taxon>Pseudomonadota</taxon>
        <taxon>Alphaproteobacteria</taxon>
        <taxon>Hyphomicrobiales</taxon>
        <taxon>Methylobacteriaceae</taxon>
        <taxon>Methylobacterium</taxon>
    </lineage>
</organism>
<comment type="caution">
    <text evidence="1">The sequence shown here is derived from an EMBL/GenBank/DDBJ whole genome shotgun (WGS) entry which is preliminary data.</text>
</comment>
<evidence type="ECO:0000313" key="2">
    <source>
        <dbReference type="Proteomes" id="UP001055167"/>
    </source>
</evidence>
<sequence>MKVGDTPELTGDVTTLKSSGLFNAENIERMIGYGTGRLAKGYFVLVLKDRLTEDDFEFGGTTLRSGGREGLPAASAAADKARVRVHDRILRERGPAGYRMLQKGALVSVTPTGEDRIVKILPAIRHADDLPPNVQYPMGGGGLQWNVTKARKFLVAASVDATGHAVWPGGAADIGLGSPGTSARVDARAQLRRYIQGA</sequence>